<name>A0ACC0WXB7_9ROSI</name>
<proteinExistence type="predicted"/>
<dbReference type="EMBL" id="CM047750">
    <property type="protein sequence ID" value="KAJ0006750.1"/>
    <property type="molecule type" value="Genomic_DNA"/>
</dbReference>
<comment type="caution">
    <text evidence="1">The sequence shown here is derived from an EMBL/GenBank/DDBJ whole genome shotgun (WGS) entry which is preliminary data.</text>
</comment>
<keyword evidence="2" id="KW-1185">Reference proteome</keyword>
<evidence type="ECO:0000313" key="1">
    <source>
        <dbReference type="EMBL" id="KAJ0006750.1"/>
    </source>
</evidence>
<accession>A0ACC0WXB7</accession>
<protein>
    <submittedName>
        <fullName evidence="1">Uncharacterized protein</fullName>
    </submittedName>
</protein>
<reference evidence="2" key="1">
    <citation type="journal article" date="2023" name="G3 (Bethesda)">
        <title>Genome assembly and association tests identify interacting loci associated with vigor, precocity, and sex in interspecific pistachio rootstocks.</title>
        <authorList>
            <person name="Palmer W."/>
            <person name="Jacygrad E."/>
            <person name="Sagayaradj S."/>
            <person name="Cavanaugh K."/>
            <person name="Han R."/>
            <person name="Bertier L."/>
            <person name="Beede B."/>
            <person name="Kafkas S."/>
            <person name="Golino D."/>
            <person name="Preece J."/>
            <person name="Michelmore R."/>
        </authorList>
    </citation>
    <scope>NUCLEOTIDE SEQUENCE [LARGE SCALE GENOMIC DNA]</scope>
</reference>
<dbReference type="Proteomes" id="UP001163603">
    <property type="component" value="Chromosome 15"/>
</dbReference>
<evidence type="ECO:0000313" key="2">
    <source>
        <dbReference type="Proteomes" id="UP001163603"/>
    </source>
</evidence>
<sequence length="47" mass="5661">MCKESNNHHYTSHRLRLIWYSHLCNETRNQGRGRLIKCLQCDLGKMD</sequence>
<organism evidence="1 2">
    <name type="scientific">Pistacia integerrima</name>
    <dbReference type="NCBI Taxonomy" id="434235"/>
    <lineage>
        <taxon>Eukaryota</taxon>
        <taxon>Viridiplantae</taxon>
        <taxon>Streptophyta</taxon>
        <taxon>Embryophyta</taxon>
        <taxon>Tracheophyta</taxon>
        <taxon>Spermatophyta</taxon>
        <taxon>Magnoliopsida</taxon>
        <taxon>eudicotyledons</taxon>
        <taxon>Gunneridae</taxon>
        <taxon>Pentapetalae</taxon>
        <taxon>rosids</taxon>
        <taxon>malvids</taxon>
        <taxon>Sapindales</taxon>
        <taxon>Anacardiaceae</taxon>
        <taxon>Pistacia</taxon>
    </lineage>
</organism>
<gene>
    <name evidence="1" type="ORF">Pint_30000</name>
</gene>